<dbReference type="SUPFAM" id="SSF53756">
    <property type="entry name" value="UDP-Glycosyltransferase/glycogen phosphorylase"/>
    <property type="match status" value="1"/>
</dbReference>
<proteinExistence type="predicted"/>
<dbReference type="InterPro" id="IPR002213">
    <property type="entry name" value="UDP_glucos_trans"/>
</dbReference>
<dbReference type="Pfam" id="PF03033">
    <property type="entry name" value="Glyco_transf_28"/>
    <property type="match status" value="1"/>
</dbReference>
<evidence type="ECO:0000259" key="2">
    <source>
        <dbReference type="Pfam" id="PF06722"/>
    </source>
</evidence>
<dbReference type="EMBL" id="CADCVS010000561">
    <property type="protein sequence ID" value="CAA9536459.1"/>
    <property type="molecule type" value="Genomic_DNA"/>
</dbReference>
<dbReference type="CDD" id="cd03784">
    <property type="entry name" value="GT1_Gtf-like"/>
    <property type="match status" value="1"/>
</dbReference>
<accession>A0A6J4U2F9</accession>
<reference evidence="3" key="1">
    <citation type="submission" date="2020-02" db="EMBL/GenBank/DDBJ databases">
        <authorList>
            <person name="Meier V. D."/>
        </authorList>
    </citation>
    <scope>NUCLEOTIDE SEQUENCE</scope>
    <source>
        <strain evidence="3">AVDCRST_MAG30</strain>
    </source>
</reference>
<dbReference type="Pfam" id="PF06722">
    <property type="entry name" value="EryCIII-like_C"/>
    <property type="match status" value="1"/>
</dbReference>
<keyword evidence="3" id="KW-0808">Transferase</keyword>
<dbReference type="PANTHER" id="PTHR48050:SF13">
    <property type="entry name" value="STEROL 3-BETA-GLUCOSYLTRANSFERASE UGT80A2"/>
    <property type="match status" value="1"/>
</dbReference>
<dbReference type="GO" id="GO:0005975">
    <property type="term" value="P:carbohydrate metabolic process"/>
    <property type="evidence" value="ECO:0007669"/>
    <property type="project" value="InterPro"/>
</dbReference>
<protein>
    <submittedName>
        <fullName evidence="3">Glycosyl transferase, family 28</fullName>
    </submittedName>
</protein>
<evidence type="ECO:0000313" key="3">
    <source>
        <dbReference type="EMBL" id="CAA9536459.1"/>
    </source>
</evidence>
<dbReference type="InterPro" id="IPR004276">
    <property type="entry name" value="GlycoTrans_28_N"/>
</dbReference>
<dbReference type="InterPro" id="IPR010610">
    <property type="entry name" value="EryCIII-like_C"/>
</dbReference>
<dbReference type="Gene3D" id="3.40.50.2000">
    <property type="entry name" value="Glycogen Phosphorylase B"/>
    <property type="match status" value="2"/>
</dbReference>
<feature type="domain" description="Erythromycin biosynthesis protein CIII-like C-terminal" evidence="2">
    <location>
        <begin position="307"/>
        <end position="422"/>
    </location>
</feature>
<dbReference type="GO" id="GO:0016758">
    <property type="term" value="F:hexosyltransferase activity"/>
    <property type="evidence" value="ECO:0007669"/>
    <property type="project" value="InterPro"/>
</dbReference>
<dbReference type="GO" id="GO:0008194">
    <property type="term" value="F:UDP-glycosyltransferase activity"/>
    <property type="evidence" value="ECO:0007669"/>
    <property type="project" value="InterPro"/>
</dbReference>
<name>A0A6J4U2F9_9ACTN</name>
<dbReference type="InterPro" id="IPR050426">
    <property type="entry name" value="Glycosyltransferase_28"/>
</dbReference>
<organism evidence="3">
    <name type="scientific">uncultured Solirubrobacteraceae bacterium</name>
    <dbReference type="NCBI Taxonomy" id="1162706"/>
    <lineage>
        <taxon>Bacteria</taxon>
        <taxon>Bacillati</taxon>
        <taxon>Actinomycetota</taxon>
        <taxon>Thermoleophilia</taxon>
        <taxon>Solirubrobacterales</taxon>
        <taxon>Solirubrobacteraceae</taxon>
        <taxon>environmental samples</taxon>
    </lineage>
</organism>
<feature type="domain" description="Glycosyltransferase family 28 N-terminal" evidence="1">
    <location>
        <begin position="3"/>
        <end position="141"/>
    </location>
</feature>
<gene>
    <name evidence="3" type="ORF">AVDCRST_MAG30-4278</name>
</gene>
<dbReference type="FunFam" id="3.40.50.2000:FF:000009">
    <property type="entry name" value="Sterol 3-beta-glucosyltransferase UGT80A2"/>
    <property type="match status" value="1"/>
</dbReference>
<dbReference type="GO" id="GO:0033072">
    <property type="term" value="P:vancomycin biosynthetic process"/>
    <property type="evidence" value="ECO:0007669"/>
    <property type="project" value="UniProtKB-ARBA"/>
</dbReference>
<dbReference type="PANTHER" id="PTHR48050">
    <property type="entry name" value="STEROL 3-BETA-GLUCOSYLTRANSFERASE"/>
    <property type="match status" value="1"/>
</dbReference>
<dbReference type="AlphaFoldDB" id="A0A6J4U2F9"/>
<evidence type="ECO:0000259" key="1">
    <source>
        <dbReference type="Pfam" id="PF03033"/>
    </source>
</evidence>
<sequence>MRIALVTSGTRGDAQPMVVLARELERRGHDTVLGVSPNLVGFCGRAGLSALPLGIDTQAFMESPEGTAWLASGNAGAFMKAMAAAAKPQIDQTNAEVLAVAREADVLVAGLLTEDIVLSAAEAARVPLVTLHSAPVRRTSAYASPLVTTRALPGPLNRATGALFEHLWWNGARAEAAAMRTVVGLPADRRRTVRKLAAAGATELQVYSPSLVPGLERDYGPHRPLVGFLTPDSDLRDSLGETGVEPGLDAWLAAGDPPVYFGFGSMPVTDPGAALAMISRVTEVLGVRALVSAGWGRLGVEAAEPGAVGPHVRGAGALDHEAVLPRCRAAVHHGGAGTTAAAVAAGVPSVVCSVFADQPFWGTRLERLGAGAHLRFAALDEPSLIAALRRALAPAVVTRAADLGRQLRAEPTAAVLAADLVEAAVPGTRPAAAA</sequence>